<accession>A0A0B3XYJ6</accession>
<evidence type="ECO:0000256" key="1">
    <source>
        <dbReference type="SAM" id="SignalP"/>
    </source>
</evidence>
<feature type="chain" id="PRO_5002083436" description="Copper-binding protein MbnP-like domain-containing protein" evidence="1">
    <location>
        <begin position="24"/>
        <end position="269"/>
    </location>
</feature>
<sequence length="269" mass="30582">MKMPFRMCVMPSLLLAVLVSITGCDVVNLKGREPGEIPFKLIGVDTGACPMIMSIGKQRWNVDYFGFYLSKPEVRIDGKWQRVKFKQTQWQTPNEALLKFHNKCSNPNDANSKIVLDVSEELLKLSTNLRFTMGLPFDVNHANPLTQPSPLNDSSMFWSWQNGHKFLRLDVSKSGEEARKWSYHLGSVGCNSESAVRSPEKSCAFTNRVEFILPMTQLDTDLDLEVSVSNIVAQVDLNEAPSCMFESPETEPCKKLIQNLVHRPWIKWQ</sequence>
<organism evidence="3 4">
    <name type="scientific">Alteromonas marina</name>
    <dbReference type="NCBI Taxonomy" id="203795"/>
    <lineage>
        <taxon>Bacteria</taxon>
        <taxon>Pseudomonadati</taxon>
        <taxon>Pseudomonadota</taxon>
        <taxon>Gammaproteobacteria</taxon>
        <taxon>Alteromonadales</taxon>
        <taxon>Alteromonadaceae</taxon>
        <taxon>Alteromonas/Salinimonas group</taxon>
        <taxon>Alteromonas</taxon>
    </lineage>
</organism>
<evidence type="ECO:0000259" key="2">
    <source>
        <dbReference type="Pfam" id="PF20243"/>
    </source>
</evidence>
<dbReference type="Pfam" id="PF20243">
    <property type="entry name" value="MbnP"/>
    <property type="match status" value="1"/>
</dbReference>
<dbReference type="InterPro" id="IPR046863">
    <property type="entry name" value="MbnP-like_dom"/>
</dbReference>
<protein>
    <recommendedName>
        <fullName evidence="2">Copper-binding protein MbnP-like domain-containing protein</fullName>
    </recommendedName>
</protein>
<dbReference type="AlphaFoldDB" id="A0A0B3XYJ6"/>
<dbReference type="RefSeq" id="WP_039223379.1">
    <property type="nucleotide sequence ID" value="NZ_JWLW01000066.1"/>
</dbReference>
<proteinExistence type="predicted"/>
<gene>
    <name evidence="3" type="ORF">RJ41_17290</name>
</gene>
<dbReference type="NCBIfam" id="TIGR04052">
    <property type="entry name" value="MbnP_like_WxW"/>
    <property type="match status" value="1"/>
</dbReference>
<dbReference type="OrthoDB" id="64245at2"/>
<keyword evidence="4" id="KW-1185">Reference proteome</keyword>
<dbReference type="EMBL" id="JWLW01000066">
    <property type="protein sequence ID" value="KHT44613.1"/>
    <property type="molecule type" value="Genomic_DNA"/>
</dbReference>
<name>A0A0B3XYJ6_9ALTE</name>
<dbReference type="InterPro" id="IPR023977">
    <property type="entry name" value="MbnP-like"/>
</dbReference>
<comment type="caution">
    <text evidence="3">The sequence shown here is derived from an EMBL/GenBank/DDBJ whole genome shotgun (WGS) entry which is preliminary data.</text>
</comment>
<evidence type="ECO:0000313" key="4">
    <source>
        <dbReference type="Proteomes" id="UP000031197"/>
    </source>
</evidence>
<reference evidence="3 4" key="1">
    <citation type="submission" date="2014-12" db="EMBL/GenBank/DDBJ databases">
        <title>Genome sequencing of Alteromonas marina AD001.</title>
        <authorList>
            <person name="Adrian T.G.S."/>
            <person name="Chan K.G."/>
        </authorList>
    </citation>
    <scope>NUCLEOTIDE SEQUENCE [LARGE SCALE GENOMIC DNA]</scope>
    <source>
        <strain evidence="3 4">AD001</strain>
    </source>
</reference>
<feature type="signal peptide" evidence="1">
    <location>
        <begin position="1"/>
        <end position="23"/>
    </location>
</feature>
<evidence type="ECO:0000313" key="3">
    <source>
        <dbReference type="EMBL" id="KHT44613.1"/>
    </source>
</evidence>
<feature type="domain" description="Copper-binding protein MbnP-like" evidence="2">
    <location>
        <begin position="56"/>
        <end position="244"/>
    </location>
</feature>
<keyword evidence="1" id="KW-0732">Signal</keyword>
<dbReference type="Proteomes" id="UP000031197">
    <property type="component" value="Unassembled WGS sequence"/>
</dbReference>
<dbReference type="PROSITE" id="PS51257">
    <property type="entry name" value="PROKAR_LIPOPROTEIN"/>
    <property type="match status" value="1"/>
</dbReference>